<dbReference type="AlphaFoldDB" id="A0A517M7B6"/>
<dbReference type="GO" id="GO:0006313">
    <property type="term" value="P:DNA transposition"/>
    <property type="evidence" value="ECO:0007669"/>
    <property type="project" value="InterPro"/>
</dbReference>
<dbReference type="InterPro" id="IPR002559">
    <property type="entry name" value="Transposase_11"/>
</dbReference>
<evidence type="ECO:0000313" key="3">
    <source>
        <dbReference type="Proteomes" id="UP000319557"/>
    </source>
</evidence>
<dbReference type="Pfam" id="PF01609">
    <property type="entry name" value="DDE_Tnp_1"/>
    <property type="match status" value="1"/>
</dbReference>
<dbReference type="EMBL" id="CP036261">
    <property type="protein sequence ID" value="QDS90677.1"/>
    <property type="molecule type" value="Genomic_DNA"/>
</dbReference>
<gene>
    <name evidence="2" type="ORF">EC9_48910</name>
</gene>
<dbReference type="Proteomes" id="UP000319557">
    <property type="component" value="Chromosome"/>
</dbReference>
<protein>
    <submittedName>
        <fullName evidence="2">Transposase DDE domain protein</fullName>
    </submittedName>
</protein>
<evidence type="ECO:0000259" key="1">
    <source>
        <dbReference type="Pfam" id="PF01609"/>
    </source>
</evidence>
<dbReference type="KEGG" id="ruv:EC9_48910"/>
<dbReference type="GO" id="GO:0004803">
    <property type="term" value="F:transposase activity"/>
    <property type="evidence" value="ECO:0007669"/>
    <property type="project" value="InterPro"/>
</dbReference>
<name>A0A517M7B6_9BACT</name>
<feature type="domain" description="Transposase IS4-like" evidence="1">
    <location>
        <begin position="131"/>
        <end position="268"/>
    </location>
</feature>
<proteinExistence type="predicted"/>
<accession>A0A517M7B6</accession>
<sequence length="269" mass="30171">MIDQSVFDEAFELFEVDFSCGEDAVYTPALVLWALLSQSLFKEELRSCNAAVTRIAAWWVAQGRVVDNNSGAYCRARQKVPDELVAHLVRTIAGRAEQSSDLAESLDDEQAEEMLTPRAIAEVKSKPVTGRVLMVDGFTVDAADTPENQQEYPQNPAQEEGLGFPIFRCVSLISMATGMLVDLAITPYCGKETRETALLRQMIDSLRPGDILVADSYYCTYWLLAMCKARGVEVVMKNHHKREGHPDDAVRICRGQRKVVWSRPQHQSW</sequence>
<reference evidence="2 3" key="1">
    <citation type="submission" date="2019-02" db="EMBL/GenBank/DDBJ databases">
        <title>Deep-cultivation of Planctomycetes and their phenomic and genomic characterization uncovers novel biology.</title>
        <authorList>
            <person name="Wiegand S."/>
            <person name="Jogler M."/>
            <person name="Boedeker C."/>
            <person name="Pinto D."/>
            <person name="Vollmers J."/>
            <person name="Rivas-Marin E."/>
            <person name="Kohn T."/>
            <person name="Peeters S.H."/>
            <person name="Heuer A."/>
            <person name="Rast P."/>
            <person name="Oberbeckmann S."/>
            <person name="Bunk B."/>
            <person name="Jeske O."/>
            <person name="Meyerdierks A."/>
            <person name="Storesund J.E."/>
            <person name="Kallscheuer N."/>
            <person name="Luecker S."/>
            <person name="Lage O.M."/>
            <person name="Pohl T."/>
            <person name="Merkel B.J."/>
            <person name="Hornburger P."/>
            <person name="Mueller R.-W."/>
            <person name="Bruemmer F."/>
            <person name="Labrenz M."/>
            <person name="Spormann A.M."/>
            <person name="Op den Camp H."/>
            <person name="Overmann J."/>
            <person name="Amann R."/>
            <person name="Jetten M.S.M."/>
            <person name="Mascher T."/>
            <person name="Medema M.H."/>
            <person name="Devos D.P."/>
            <person name="Kaster A.-K."/>
            <person name="Ovreas L."/>
            <person name="Rohde M."/>
            <person name="Galperin M.Y."/>
            <person name="Jogler C."/>
        </authorList>
    </citation>
    <scope>NUCLEOTIDE SEQUENCE [LARGE SCALE GENOMIC DNA]</scope>
    <source>
        <strain evidence="2 3">EC9</strain>
    </source>
</reference>
<evidence type="ECO:0000313" key="2">
    <source>
        <dbReference type="EMBL" id="QDS90677.1"/>
    </source>
</evidence>
<organism evidence="2 3">
    <name type="scientific">Rosistilla ulvae</name>
    <dbReference type="NCBI Taxonomy" id="1930277"/>
    <lineage>
        <taxon>Bacteria</taxon>
        <taxon>Pseudomonadati</taxon>
        <taxon>Planctomycetota</taxon>
        <taxon>Planctomycetia</taxon>
        <taxon>Pirellulales</taxon>
        <taxon>Pirellulaceae</taxon>
        <taxon>Rosistilla</taxon>
    </lineage>
</organism>
<keyword evidence="3" id="KW-1185">Reference proteome</keyword>
<dbReference type="GO" id="GO:0003677">
    <property type="term" value="F:DNA binding"/>
    <property type="evidence" value="ECO:0007669"/>
    <property type="project" value="InterPro"/>
</dbReference>